<comment type="caution">
    <text evidence="1">The sequence shown here is derived from an EMBL/GenBank/DDBJ whole genome shotgun (WGS) entry which is preliminary data.</text>
</comment>
<sequence>MNNQMDTDNGCTVAQDGSFSTKVGRTTYVVGVFFSKESKESYDDKAKKLIMNDLKTGNF</sequence>
<dbReference type="Pfam" id="PF14202">
    <property type="entry name" value="TnpW"/>
    <property type="match status" value="1"/>
</dbReference>
<evidence type="ECO:0008006" key="3">
    <source>
        <dbReference type="Google" id="ProtNLM"/>
    </source>
</evidence>
<name>A0A414W1E4_9FIRM</name>
<reference evidence="1 2" key="1">
    <citation type="submission" date="2018-08" db="EMBL/GenBank/DDBJ databases">
        <title>A genome reference for cultivated species of the human gut microbiota.</title>
        <authorList>
            <person name="Zou Y."/>
            <person name="Xue W."/>
            <person name="Luo G."/>
        </authorList>
    </citation>
    <scope>NUCLEOTIDE SEQUENCE [LARGE SCALE GENOMIC DNA]</scope>
    <source>
        <strain evidence="1 2">AM18-2AC</strain>
    </source>
</reference>
<accession>A0A414W1E4</accession>
<gene>
    <name evidence="1" type="ORF">DW222_11495</name>
</gene>
<evidence type="ECO:0000313" key="2">
    <source>
        <dbReference type="Proteomes" id="UP000284024"/>
    </source>
</evidence>
<dbReference type="EMBL" id="QRJH01000005">
    <property type="protein sequence ID" value="RHH18046.1"/>
    <property type="molecule type" value="Genomic_DNA"/>
</dbReference>
<dbReference type="Proteomes" id="UP000284024">
    <property type="component" value="Unassembled WGS sequence"/>
</dbReference>
<evidence type="ECO:0000313" key="1">
    <source>
        <dbReference type="EMBL" id="RHH18046.1"/>
    </source>
</evidence>
<organism evidence="1 2">
    <name type="scientific">Blautia obeum</name>
    <dbReference type="NCBI Taxonomy" id="40520"/>
    <lineage>
        <taxon>Bacteria</taxon>
        <taxon>Bacillati</taxon>
        <taxon>Bacillota</taxon>
        <taxon>Clostridia</taxon>
        <taxon>Lachnospirales</taxon>
        <taxon>Lachnospiraceae</taxon>
        <taxon>Blautia</taxon>
    </lineage>
</organism>
<dbReference type="AlphaFoldDB" id="A0A414W1E4"/>
<protein>
    <recommendedName>
        <fullName evidence="3">Transposon-encoded protein TnpW</fullName>
    </recommendedName>
</protein>
<dbReference type="InterPro" id="IPR026990">
    <property type="entry name" value="TnpW"/>
</dbReference>
<proteinExistence type="predicted"/>